<dbReference type="PANTHER" id="PTHR42879">
    <property type="entry name" value="3-OXOACYL-(ACYL-CARRIER-PROTEIN) REDUCTASE"/>
    <property type="match status" value="1"/>
</dbReference>
<dbReference type="PRINTS" id="PR00080">
    <property type="entry name" value="SDRFAMILY"/>
</dbReference>
<dbReference type="Pfam" id="PF13561">
    <property type="entry name" value="adh_short_C2"/>
    <property type="match status" value="1"/>
</dbReference>
<dbReference type="GO" id="GO:0016491">
    <property type="term" value="F:oxidoreductase activity"/>
    <property type="evidence" value="ECO:0007669"/>
    <property type="project" value="UniProtKB-KW"/>
</dbReference>
<protein>
    <submittedName>
        <fullName evidence="4">3-oxoacyl-[acyl-carrier protein] reductase</fullName>
    </submittedName>
    <submittedName>
        <fullName evidence="5">Gluconate 5-dehydrogenase</fullName>
    </submittedName>
</protein>
<sequence>MSQDFKGKNVLVTGGSRGIGFAIASRFAVQGARVVITATREETLAQALSQFQANDLQTVKGLILDLTILTDAGAVFNQASDLLGGEPVDILVNNAGISAPTSLADSDLTDIHRVFQVNLIAPILLSQAFAAQFVSRQDDFGSIVNISSIASKFDETHNLIYGVSKAGLNKATKNLAKNLGKQGIRVNAILPGSIDTDMTRKKYSDPAVYQALIDRLPLSKRGTGDDIAHQAVFIASSDANYITGQLISVDGGWLLQ</sequence>
<accession>A0A1K2HEN3</accession>
<dbReference type="CDD" id="cd05233">
    <property type="entry name" value="SDR_c"/>
    <property type="match status" value="1"/>
</dbReference>
<name>A0A1K2HEN3_9LACT</name>
<dbReference type="PANTHER" id="PTHR42879:SF2">
    <property type="entry name" value="3-OXOACYL-[ACYL-CARRIER-PROTEIN] REDUCTASE FABG"/>
    <property type="match status" value="1"/>
</dbReference>
<dbReference type="InterPro" id="IPR002347">
    <property type="entry name" value="SDR_fam"/>
</dbReference>
<dbReference type="OrthoDB" id="9803333at2"/>
<dbReference type="GO" id="GO:0008206">
    <property type="term" value="P:bile acid metabolic process"/>
    <property type="evidence" value="ECO:0007669"/>
    <property type="project" value="UniProtKB-ARBA"/>
</dbReference>
<reference evidence="4 7" key="1">
    <citation type="submission" date="2014-12" db="EMBL/GenBank/DDBJ databases">
        <title>Draft genome sequences of 10 type strains of Lactococcus.</title>
        <authorList>
            <person name="Sun Z."/>
            <person name="Zhong Z."/>
            <person name="Liu W."/>
            <person name="Zhang W."/>
            <person name="Zhang H."/>
        </authorList>
    </citation>
    <scope>NUCLEOTIDE SEQUENCE [LARGE SCALE GENOMIC DNA]</scope>
    <source>
        <strain evidence="4 7">DSM 22330</strain>
    </source>
</reference>
<dbReference type="Gene3D" id="3.40.50.720">
    <property type="entry name" value="NAD(P)-binding Rossmann-like Domain"/>
    <property type="match status" value="1"/>
</dbReference>
<dbReference type="SUPFAM" id="SSF51735">
    <property type="entry name" value="NAD(P)-binding Rossmann-fold domains"/>
    <property type="match status" value="1"/>
</dbReference>
<dbReference type="Proteomes" id="UP000185655">
    <property type="component" value="Unassembled WGS sequence"/>
</dbReference>
<evidence type="ECO:0000256" key="2">
    <source>
        <dbReference type="ARBA" id="ARBA00023002"/>
    </source>
</evidence>
<keyword evidence="7" id="KW-1185">Reference proteome</keyword>
<dbReference type="InterPro" id="IPR036291">
    <property type="entry name" value="NAD(P)-bd_dom_sf"/>
</dbReference>
<dbReference type="InterPro" id="IPR057326">
    <property type="entry name" value="KR_dom"/>
</dbReference>
<evidence type="ECO:0000259" key="3">
    <source>
        <dbReference type="SMART" id="SM00822"/>
    </source>
</evidence>
<reference evidence="5 6" key="2">
    <citation type="submission" date="2016-11" db="EMBL/GenBank/DDBJ databases">
        <authorList>
            <person name="Jaros S."/>
            <person name="Januszkiewicz K."/>
            <person name="Wedrychowicz H."/>
        </authorList>
    </citation>
    <scope>NUCLEOTIDE SEQUENCE [LARGE SCALE GENOMIC DNA]</scope>
    <source>
        <strain evidence="5 6">DSM 22330</strain>
    </source>
</reference>
<dbReference type="FunFam" id="3.40.50.720:FF:000084">
    <property type="entry name" value="Short-chain dehydrogenase reductase"/>
    <property type="match status" value="1"/>
</dbReference>
<dbReference type="Proteomes" id="UP000218979">
    <property type="component" value="Unassembled WGS sequence"/>
</dbReference>
<evidence type="ECO:0000313" key="7">
    <source>
        <dbReference type="Proteomes" id="UP000218979"/>
    </source>
</evidence>
<dbReference type="STRING" id="1122154.SAMN02746068_01492"/>
<proteinExistence type="inferred from homology"/>
<comment type="similarity">
    <text evidence="1">Belongs to the short-chain dehydrogenases/reductases (SDR) family.</text>
</comment>
<dbReference type="EMBL" id="JXJT01000009">
    <property type="protein sequence ID" value="PCS03321.1"/>
    <property type="molecule type" value="Genomic_DNA"/>
</dbReference>
<organism evidence="5 6">
    <name type="scientific">Pseudolactococcus chungangensis CAU 28 = DSM 22330</name>
    <dbReference type="NCBI Taxonomy" id="1122154"/>
    <lineage>
        <taxon>Bacteria</taxon>
        <taxon>Bacillati</taxon>
        <taxon>Bacillota</taxon>
        <taxon>Bacilli</taxon>
        <taxon>Lactobacillales</taxon>
        <taxon>Streptococcaceae</taxon>
        <taxon>Pseudolactococcus</taxon>
    </lineage>
</organism>
<gene>
    <name evidence="4" type="ORF">RR45_GL002090</name>
    <name evidence="5" type="ORF">SAMN02746068_01492</name>
</gene>
<dbReference type="PRINTS" id="PR00081">
    <property type="entry name" value="GDHRDH"/>
</dbReference>
<dbReference type="RefSeq" id="WP_031365459.1">
    <property type="nucleotide sequence ID" value="NZ_FPKS01000008.1"/>
</dbReference>
<dbReference type="EMBL" id="FPKS01000008">
    <property type="protein sequence ID" value="SFZ75211.1"/>
    <property type="molecule type" value="Genomic_DNA"/>
</dbReference>
<dbReference type="SMART" id="SM00822">
    <property type="entry name" value="PKS_KR"/>
    <property type="match status" value="1"/>
</dbReference>
<keyword evidence="2" id="KW-0560">Oxidoreductase</keyword>
<evidence type="ECO:0000313" key="6">
    <source>
        <dbReference type="Proteomes" id="UP000185655"/>
    </source>
</evidence>
<dbReference type="InterPro" id="IPR050259">
    <property type="entry name" value="SDR"/>
</dbReference>
<evidence type="ECO:0000313" key="4">
    <source>
        <dbReference type="EMBL" id="PCS03321.1"/>
    </source>
</evidence>
<dbReference type="AlphaFoldDB" id="A0A1K2HEN3"/>
<evidence type="ECO:0000256" key="1">
    <source>
        <dbReference type="ARBA" id="ARBA00006484"/>
    </source>
</evidence>
<feature type="domain" description="Ketoreductase" evidence="3">
    <location>
        <begin position="8"/>
        <end position="152"/>
    </location>
</feature>
<evidence type="ECO:0000313" key="5">
    <source>
        <dbReference type="EMBL" id="SFZ75211.1"/>
    </source>
</evidence>